<name>A0ABQ9Y803_9EUKA</name>
<accession>A0ABQ9Y803</accession>
<gene>
    <name evidence="2" type="ORF">BLNAU_5088</name>
</gene>
<evidence type="ECO:0000313" key="2">
    <source>
        <dbReference type="EMBL" id="KAK2959891.1"/>
    </source>
</evidence>
<keyword evidence="3" id="KW-1185">Reference proteome</keyword>
<evidence type="ECO:0000256" key="1">
    <source>
        <dbReference type="SAM" id="MobiDB-lite"/>
    </source>
</evidence>
<comment type="caution">
    <text evidence="2">The sequence shown here is derived from an EMBL/GenBank/DDBJ whole genome shotgun (WGS) entry which is preliminary data.</text>
</comment>
<feature type="region of interest" description="Disordered" evidence="1">
    <location>
        <begin position="342"/>
        <end position="414"/>
    </location>
</feature>
<sequence>MSKPPVKRSSLRSQGENIPLCLSVELRTITTLPLASKLMESVLDFFKGNPELNEQEVFRIVRVLKHLNYLTNTGLLIAPTYPWSPFASDGSHPTQIQALIPLTTCKYPGIVSEALRLSETALYYLRRGKRFDCLNTGFLTPFQGSRPDFATFSRASMYSVMSLISCYLRSFINHLPPITQERLDLSSKQIIKRIFTQVVKPFDPFVRFLFLHQTDFRDDIHSFPFYELISTMIVSAPYSNAFTQFLVSRPLCLMWMTCMNLSTLDLGKSIGIYYLAPLPFETHSQPADTERRRKEVLRHLREEGYEDEVGEWFGWMGSSSLFNGLVELAQWILVGMGGNVPRDRIVPDEDGDETDEEEGEEVGEVDVGEVEVGEEEGAGTEGKKKKKKTRRRRRLEKTKKGRKEMILLQESRKD</sequence>
<feature type="compositionally biased region" description="Basic residues" evidence="1">
    <location>
        <begin position="383"/>
        <end position="402"/>
    </location>
</feature>
<reference evidence="2 3" key="1">
    <citation type="journal article" date="2022" name="bioRxiv">
        <title>Genomics of Preaxostyla Flagellates Illuminates Evolutionary Transitions and the Path Towards Mitochondrial Loss.</title>
        <authorList>
            <person name="Novak L.V.F."/>
            <person name="Treitli S.C."/>
            <person name="Pyrih J."/>
            <person name="Halakuc P."/>
            <person name="Pipaliya S.V."/>
            <person name="Vacek V."/>
            <person name="Brzon O."/>
            <person name="Soukal P."/>
            <person name="Eme L."/>
            <person name="Dacks J.B."/>
            <person name="Karnkowska A."/>
            <person name="Elias M."/>
            <person name="Hampl V."/>
        </authorList>
    </citation>
    <scope>NUCLEOTIDE SEQUENCE [LARGE SCALE GENOMIC DNA]</scope>
    <source>
        <strain evidence="2">NAU3</strain>
        <tissue evidence="2">Gut</tissue>
    </source>
</reference>
<protein>
    <submittedName>
        <fullName evidence="2">Uncharacterized protein</fullName>
    </submittedName>
</protein>
<feature type="compositionally biased region" description="Acidic residues" evidence="1">
    <location>
        <begin position="348"/>
        <end position="378"/>
    </location>
</feature>
<dbReference type="EMBL" id="JARBJD010000026">
    <property type="protein sequence ID" value="KAK2959891.1"/>
    <property type="molecule type" value="Genomic_DNA"/>
</dbReference>
<proteinExistence type="predicted"/>
<evidence type="ECO:0000313" key="3">
    <source>
        <dbReference type="Proteomes" id="UP001281761"/>
    </source>
</evidence>
<dbReference type="Proteomes" id="UP001281761">
    <property type="component" value="Unassembled WGS sequence"/>
</dbReference>
<organism evidence="2 3">
    <name type="scientific">Blattamonas nauphoetae</name>
    <dbReference type="NCBI Taxonomy" id="2049346"/>
    <lineage>
        <taxon>Eukaryota</taxon>
        <taxon>Metamonada</taxon>
        <taxon>Preaxostyla</taxon>
        <taxon>Oxymonadida</taxon>
        <taxon>Blattamonas</taxon>
    </lineage>
</organism>